<dbReference type="CDD" id="cd03311">
    <property type="entry name" value="CIMS_C_terminal_like"/>
    <property type="match status" value="1"/>
</dbReference>
<keyword evidence="6" id="KW-1185">Reference proteome</keyword>
<dbReference type="EMBL" id="CP036426">
    <property type="protein sequence ID" value="QDV36829.1"/>
    <property type="molecule type" value="Genomic_DNA"/>
</dbReference>
<proteinExistence type="predicted"/>
<dbReference type="Pfam" id="PF01717">
    <property type="entry name" value="Meth_synt_2"/>
    <property type="match status" value="1"/>
</dbReference>
<gene>
    <name evidence="5" type="primary">xecA1_1</name>
    <name evidence="5" type="ORF">ElP_47580</name>
</gene>
<comment type="cofactor">
    <cofactor evidence="1">
        <name>Zn(2+)</name>
        <dbReference type="ChEBI" id="CHEBI:29105"/>
    </cofactor>
</comment>
<evidence type="ECO:0000256" key="3">
    <source>
        <dbReference type="ARBA" id="ARBA00022833"/>
    </source>
</evidence>
<dbReference type="KEGG" id="tpla:ElP_47580"/>
<dbReference type="Gene3D" id="3.20.20.210">
    <property type="match status" value="1"/>
</dbReference>
<dbReference type="OrthoDB" id="244285at2"/>
<dbReference type="GO" id="GO:0050555">
    <property type="term" value="F:2-hydroxypropyl-CoM lyase activity"/>
    <property type="evidence" value="ECO:0007669"/>
    <property type="project" value="UniProtKB-EC"/>
</dbReference>
<evidence type="ECO:0000313" key="6">
    <source>
        <dbReference type="Proteomes" id="UP000317835"/>
    </source>
</evidence>
<dbReference type="RefSeq" id="WP_145273735.1">
    <property type="nucleotide sequence ID" value="NZ_CP036426.1"/>
</dbReference>
<keyword evidence="5" id="KW-0456">Lyase</keyword>
<evidence type="ECO:0000313" key="5">
    <source>
        <dbReference type="EMBL" id="QDV36829.1"/>
    </source>
</evidence>
<evidence type="ECO:0000256" key="2">
    <source>
        <dbReference type="ARBA" id="ARBA00022723"/>
    </source>
</evidence>
<sequence>MILSTVVGSYPVPSWLRAFPSLEAKRDAMLAVLKIQELAGLDLIGDGELGRFDPNHPETNGMIDAFIRPMGGISTSPTTAQVRRWRADPAMRYRSRPAGVVLGPIDEGSLDLPAEDAEAAGMTDRPRKFTVTSPYMLARVLLDDHYGDREALVDALAGALARQVEGISARVLQVDEANVTGNPDDGPIAASGINRVLRAFAGEKAVHLCFGNYGGQVIQRGTYEKLVAFLNALEADHVVLELARRPGDDLEALKGVEPRIGLGLGVIDIKDNVVEAPEEVARRIERASEAIGPDRIRYVHPDCGFWMLPRAVADAKMRSLVLGRDLFEGR</sequence>
<reference evidence="5 6" key="1">
    <citation type="submission" date="2019-02" db="EMBL/GenBank/DDBJ databases">
        <title>Deep-cultivation of Planctomycetes and their phenomic and genomic characterization uncovers novel biology.</title>
        <authorList>
            <person name="Wiegand S."/>
            <person name="Jogler M."/>
            <person name="Boedeker C."/>
            <person name="Pinto D."/>
            <person name="Vollmers J."/>
            <person name="Rivas-Marin E."/>
            <person name="Kohn T."/>
            <person name="Peeters S.H."/>
            <person name="Heuer A."/>
            <person name="Rast P."/>
            <person name="Oberbeckmann S."/>
            <person name="Bunk B."/>
            <person name="Jeske O."/>
            <person name="Meyerdierks A."/>
            <person name="Storesund J.E."/>
            <person name="Kallscheuer N."/>
            <person name="Luecker S."/>
            <person name="Lage O.M."/>
            <person name="Pohl T."/>
            <person name="Merkel B.J."/>
            <person name="Hornburger P."/>
            <person name="Mueller R.-W."/>
            <person name="Bruemmer F."/>
            <person name="Labrenz M."/>
            <person name="Spormann A.M."/>
            <person name="Op den Camp H."/>
            <person name="Overmann J."/>
            <person name="Amann R."/>
            <person name="Jetten M.S.M."/>
            <person name="Mascher T."/>
            <person name="Medema M.H."/>
            <person name="Devos D.P."/>
            <person name="Kaster A.-K."/>
            <person name="Ovreas L."/>
            <person name="Rohde M."/>
            <person name="Galperin M.Y."/>
            <person name="Jogler C."/>
        </authorList>
    </citation>
    <scope>NUCLEOTIDE SEQUENCE [LARGE SCALE GENOMIC DNA]</scope>
    <source>
        <strain evidence="5 6">ElP</strain>
    </source>
</reference>
<evidence type="ECO:0000259" key="4">
    <source>
        <dbReference type="Pfam" id="PF01717"/>
    </source>
</evidence>
<dbReference type="InterPro" id="IPR038071">
    <property type="entry name" value="UROD/MetE-like_sf"/>
</dbReference>
<dbReference type="SUPFAM" id="SSF51726">
    <property type="entry name" value="UROD/MetE-like"/>
    <property type="match status" value="1"/>
</dbReference>
<keyword evidence="2" id="KW-0479">Metal-binding</keyword>
<dbReference type="GO" id="GO:0008270">
    <property type="term" value="F:zinc ion binding"/>
    <property type="evidence" value="ECO:0007669"/>
    <property type="project" value="InterPro"/>
</dbReference>
<accession>A0A518H7H8</accession>
<dbReference type="EC" id="4.4.1.23" evidence="5"/>
<dbReference type="Proteomes" id="UP000317835">
    <property type="component" value="Chromosome"/>
</dbReference>
<dbReference type="GO" id="GO:0009086">
    <property type="term" value="P:methionine biosynthetic process"/>
    <property type="evidence" value="ECO:0007669"/>
    <property type="project" value="InterPro"/>
</dbReference>
<dbReference type="InterPro" id="IPR002629">
    <property type="entry name" value="Met_Synth_C/arc"/>
</dbReference>
<dbReference type="PANTHER" id="PTHR30519">
    <property type="entry name" value="5-METHYLTETRAHYDROPTEROYLTRIGLUTAMATE--HOMOCYSTEINE METHYLTRANSFERASE"/>
    <property type="match status" value="1"/>
</dbReference>
<organism evidence="5 6">
    <name type="scientific">Tautonia plasticadhaerens</name>
    <dbReference type="NCBI Taxonomy" id="2527974"/>
    <lineage>
        <taxon>Bacteria</taxon>
        <taxon>Pseudomonadati</taxon>
        <taxon>Planctomycetota</taxon>
        <taxon>Planctomycetia</taxon>
        <taxon>Isosphaerales</taxon>
        <taxon>Isosphaeraceae</taxon>
        <taxon>Tautonia</taxon>
    </lineage>
</organism>
<evidence type="ECO:0000256" key="1">
    <source>
        <dbReference type="ARBA" id="ARBA00001947"/>
    </source>
</evidence>
<dbReference type="AlphaFoldDB" id="A0A518H7H8"/>
<feature type="domain" description="Cobalamin-independent methionine synthase MetE C-terminal/archaeal" evidence="4">
    <location>
        <begin position="25"/>
        <end position="321"/>
    </location>
</feature>
<keyword evidence="3" id="KW-0862">Zinc</keyword>
<protein>
    <submittedName>
        <fullName evidence="5">2-hydroxypropyl-CoM lyase</fullName>
        <ecNumber evidence="5">4.4.1.23</ecNumber>
    </submittedName>
</protein>
<name>A0A518H7H8_9BACT</name>
<dbReference type="GO" id="GO:0003871">
    <property type="term" value="F:5-methyltetrahydropteroyltriglutamate-homocysteine S-methyltransferase activity"/>
    <property type="evidence" value="ECO:0007669"/>
    <property type="project" value="InterPro"/>
</dbReference>